<name>A0ABD0LKK9_9CAEN</name>
<protein>
    <submittedName>
        <fullName evidence="1">Uncharacterized protein</fullName>
    </submittedName>
</protein>
<reference evidence="1 2" key="1">
    <citation type="journal article" date="2023" name="Sci. Data">
        <title>Genome assembly of the Korean intertidal mud-creeper Batillaria attramentaria.</title>
        <authorList>
            <person name="Patra A.K."/>
            <person name="Ho P.T."/>
            <person name="Jun S."/>
            <person name="Lee S.J."/>
            <person name="Kim Y."/>
            <person name="Won Y.J."/>
        </authorList>
    </citation>
    <scope>NUCLEOTIDE SEQUENCE [LARGE SCALE GENOMIC DNA]</scope>
    <source>
        <strain evidence="1">Wonlab-2016</strain>
    </source>
</reference>
<evidence type="ECO:0000313" key="1">
    <source>
        <dbReference type="EMBL" id="KAK7500069.1"/>
    </source>
</evidence>
<dbReference type="AlphaFoldDB" id="A0ABD0LKK9"/>
<dbReference type="Proteomes" id="UP001519460">
    <property type="component" value="Unassembled WGS sequence"/>
</dbReference>
<comment type="caution">
    <text evidence="1">The sequence shown here is derived from an EMBL/GenBank/DDBJ whole genome shotgun (WGS) entry which is preliminary data.</text>
</comment>
<sequence length="85" mass="9116">MGRHVAVMRDVTARAPICPGIIISSVILARRSVSQVYASLQADPSTVADSSQSVSTQICFSFCLLMALAQCRPSKSSQRTGMQIK</sequence>
<gene>
    <name evidence="1" type="ORF">BaRGS_00008616</name>
</gene>
<keyword evidence="2" id="KW-1185">Reference proteome</keyword>
<dbReference type="EMBL" id="JACVVK020000039">
    <property type="protein sequence ID" value="KAK7500069.1"/>
    <property type="molecule type" value="Genomic_DNA"/>
</dbReference>
<accession>A0ABD0LKK9</accession>
<organism evidence="1 2">
    <name type="scientific">Batillaria attramentaria</name>
    <dbReference type="NCBI Taxonomy" id="370345"/>
    <lineage>
        <taxon>Eukaryota</taxon>
        <taxon>Metazoa</taxon>
        <taxon>Spiralia</taxon>
        <taxon>Lophotrochozoa</taxon>
        <taxon>Mollusca</taxon>
        <taxon>Gastropoda</taxon>
        <taxon>Caenogastropoda</taxon>
        <taxon>Sorbeoconcha</taxon>
        <taxon>Cerithioidea</taxon>
        <taxon>Batillariidae</taxon>
        <taxon>Batillaria</taxon>
    </lineage>
</organism>
<evidence type="ECO:0000313" key="2">
    <source>
        <dbReference type="Proteomes" id="UP001519460"/>
    </source>
</evidence>
<proteinExistence type="predicted"/>